<dbReference type="Proteomes" id="UP000281553">
    <property type="component" value="Unassembled WGS sequence"/>
</dbReference>
<accession>A0A3P7M8B9</accession>
<organism evidence="2 3">
    <name type="scientific">Dibothriocephalus latus</name>
    <name type="common">Fish tapeworm</name>
    <name type="synonym">Diphyllobothrium latum</name>
    <dbReference type="NCBI Taxonomy" id="60516"/>
    <lineage>
        <taxon>Eukaryota</taxon>
        <taxon>Metazoa</taxon>
        <taxon>Spiralia</taxon>
        <taxon>Lophotrochozoa</taxon>
        <taxon>Platyhelminthes</taxon>
        <taxon>Cestoda</taxon>
        <taxon>Eucestoda</taxon>
        <taxon>Diphyllobothriidea</taxon>
        <taxon>Diphyllobothriidae</taxon>
        <taxon>Dibothriocephalus</taxon>
    </lineage>
</organism>
<gene>
    <name evidence="2" type="ORF">DILT_LOCUS14638</name>
</gene>
<keyword evidence="3" id="KW-1185">Reference proteome</keyword>
<dbReference type="AlphaFoldDB" id="A0A3P7M8B9"/>
<feature type="compositionally biased region" description="Basic and acidic residues" evidence="1">
    <location>
        <begin position="31"/>
        <end position="56"/>
    </location>
</feature>
<evidence type="ECO:0000256" key="1">
    <source>
        <dbReference type="SAM" id="MobiDB-lite"/>
    </source>
</evidence>
<name>A0A3P7M8B9_DIBLA</name>
<protein>
    <submittedName>
        <fullName evidence="2">Uncharacterized protein</fullName>
    </submittedName>
</protein>
<sequence>MEVHLLPLYPRTLSKIPLAQVKPPSVSSDTGVEKPKEEDAVEKRLPSNYHTPDKSESSGLDTPVKPSVSTMIKNQSRFAVVHRRSTNVTASPPVNRSRESTEA</sequence>
<dbReference type="EMBL" id="UYRU01075187">
    <property type="protein sequence ID" value="VDN25544.1"/>
    <property type="molecule type" value="Genomic_DNA"/>
</dbReference>
<feature type="compositionally biased region" description="Polar residues" evidence="1">
    <location>
        <begin position="67"/>
        <end position="77"/>
    </location>
</feature>
<reference evidence="2 3" key="1">
    <citation type="submission" date="2018-11" db="EMBL/GenBank/DDBJ databases">
        <authorList>
            <consortium name="Pathogen Informatics"/>
        </authorList>
    </citation>
    <scope>NUCLEOTIDE SEQUENCE [LARGE SCALE GENOMIC DNA]</scope>
</reference>
<evidence type="ECO:0000313" key="2">
    <source>
        <dbReference type="EMBL" id="VDN25544.1"/>
    </source>
</evidence>
<evidence type="ECO:0000313" key="3">
    <source>
        <dbReference type="Proteomes" id="UP000281553"/>
    </source>
</evidence>
<proteinExistence type="predicted"/>
<feature type="non-terminal residue" evidence="2">
    <location>
        <position position="103"/>
    </location>
</feature>
<feature type="region of interest" description="Disordered" evidence="1">
    <location>
        <begin position="20"/>
        <end position="103"/>
    </location>
</feature>